<keyword evidence="1" id="KW-0472">Membrane</keyword>
<reference evidence="2" key="1">
    <citation type="submission" date="2017-07" db="EMBL/GenBank/DDBJ databases">
        <title>Taro Niue Genome Assembly and Annotation.</title>
        <authorList>
            <person name="Atibalentja N."/>
            <person name="Keating K."/>
            <person name="Fields C.J."/>
        </authorList>
    </citation>
    <scope>NUCLEOTIDE SEQUENCE</scope>
    <source>
        <strain evidence="2">Niue_2</strain>
        <tissue evidence="2">Leaf</tissue>
    </source>
</reference>
<organism evidence="2 3">
    <name type="scientific">Colocasia esculenta</name>
    <name type="common">Wild taro</name>
    <name type="synonym">Arum esculentum</name>
    <dbReference type="NCBI Taxonomy" id="4460"/>
    <lineage>
        <taxon>Eukaryota</taxon>
        <taxon>Viridiplantae</taxon>
        <taxon>Streptophyta</taxon>
        <taxon>Embryophyta</taxon>
        <taxon>Tracheophyta</taxon>
        <taxon>Spermatophyta</taxon>
        <taxon>Magnoliopsida</taxon>
        <taxon>Liliopsida</taxon>
        <taxon>Araceae</taxon>
        <taxon>Aroideae</taxon>
        <taxon>Colocasieae</taxon>
        <taxon>Colocasia</taxon>
    </lineage>
</organism>
<dbReference type="EMBL" id="NMUH01007964">
    <property type="protein sequence ID" value="MQM18098.1"/>
    <property type="molecule type" value="Genomic_DNA"/>
</dbReference>
<protein>
    <submittedName>
        <fullName evidence="2">Uncharacterized protein</fullName>
    </submittedName>
</protein>
<feature type="transmembrane region" description="Helical" evidence="1">
    <location>
        <begin position="203"/>
        <end position="220"/>
    </location>
</feature>
<feature type="transmembrane region" description="Helical" evidence="1">
    <location>
        <begin position="74"/>
        <end position="90"/>
    </location>
</feature>
<dbReference type="Proteomes" id="UP000652761">
    <property type="component" value="Unassembled WGS sequence"/>
</dbReference>
<evidence type="ECO:0000313" key="3">
    <source>
        <dbReference type="Proteomes" id="UP000652761"/>
    </source>
</evidence>
<gene>
    <name evidence="2" type="ORF">Taro_051083</name>
</gene>
<feature type="transmembrane region" description="Helical" evidence="1">
    <location>
        <begin position="166"/>
        <end position="191"/>
    </location>
</feature>
<keyword evidence="3" id="KW-1185">Reference proteome</keyword>
<comment type="caution">
    <text evidence="2">The sequence shown here is derived from an EMBL/GenBank/DDBJ whole genome shotgun (WGS) entry which is preliminary data.</text>
</comment>
<dbReference type="AlphaFoldDB" id="A0A843XF19"/>
<name>A0A843XF19_COLES</name>
<feature type="transmembrane region" description="Helical" evidence="1">
    <location>
        <begin position="97"/>
        <end position="121"/>
    </location>
</feature>
<keyword evidence="1" id="KW-1133">Transmembrane helix</keyword>
<evidence type="ECO:0000313" key="2">
    <source>
        <dbReference type="EMBL" id="MQM18098.1"/>
    </source>
</evidence>
<proteinExistence type="predicted"/>
<feature type="transmembrane region" description="Helical" evidence="1">
    <location>
        <begin position="226"/>
        <end position="256"/>
    </location>
</feature>
<accession>A0A843XF19</accession>
<sequence>MVFLTWLLGVPRGDIWLFLPDLVEVRDVGACVVGLWSHAVAPVFRELLCLGGCVSRITSALCLTLLVLRESCLARLWLWVVAFSLFRFFVALCSRVVLLSLVGVPAALAGKGLLFEFIAYLTGLNSNPSGSSDPWVAVRPSGSLAGVREVRWLAFQQGPSLSCRRVLLLLVGVRAASVVVVSARAVVGFIFGLRIRVGVSRRLREPACGVAFTGAGLCSAEPVEGVLALLVVPFLLGCVLVACPLVVGVCVVFGLVRRWALCSAQSTSLLELSRCLYAVLHRWLSAATPGYGCCHPCADWL</sequence>
<evidence type="ECO:0000256" key="1">
    <source>
        <dbReference type="SAM" id="Phobius"/>
    </source>
</evidence>
<keyword evidence="1" id="KW-0812">Transmembrane</keyword>